<protein>
    <submittedName>
        <fullName evidence="1">Uncharacterized protein</fullName>
    </submittedName>
</protein>
<evidence type="ECO:0000313" key="1">
    <source>
        <dbReference type="EMBL" id="CAG8975657.1"/>
    </source>
</evidence>
<sequence>MICLHRIAFLYQTLDYLRVSAPPNPSPTMYFEAVHSKYALGREYWLVVHRENIATSLATSPTMLRRVQLDDNVDILVDLHTPGINVTMATVKAITVTVQNLSFKLDCTRGVKLVEDPAMRSQLQVDIKKLKEYEFAVQVTVGTDENDAPAVREVMDLICKGVDAIEKRYPEDERESLDSHEELKMLALFPTLFDRYS</sequence>
<organism evidence="1 2">
    <name type="scientific">Hymenoscyphus albidus</name>
    <dbReference type="NCBI Taxonomy" id="595503"/>
    <lineage>
        <taxon>Eukaryota</taxon>
        <taxon>Fungi</taxon>
        <taxon>Dikarya</taxon>
        <taxon>Ascomycota</taxon>
        <taxon>Pezizomycotina</taxon>
        <taxon>Leotiomycetes</taxon>
        <taxon>Helotiales</taxon>
        <taxon>Helotiaceae</taxon>
        <taxon>Hymenoscyphus</taxon>
    </lineage>
</organism>
<accession>A0A9N9LMA3</accession>
<dbReference type="EMBL" id="CAJVRM010000145">
    <property type="protein sequence ID" value="CAG8975657.1"/>
    <property type="molecule type" value="Genomic_DNA"/>
</dbReference>
<comment type="caution">
    <text evidence="1">The sequence shown here is derived from an EMBL/GenBank/DDBJ whole genome shotgun (WGS) entry which is preliminary data.</text>
</comment>
<reference evidence="1" key="1">
    <citation type="submission" date="2021-07" db="EMBL/GenBank/DDBJ databases">
        <authorList>
            <person name="Durling M."/>
        </authorList>
    </citation>
    <scope>NUCLEOTIDE SEQUENCE</scope>
</reference>
<dbReference type="AlphaFoldDB" id="A0A9N9LMA3"/>
<dbReference type="Proteomes" id="UP000701801">
    <property type="component" value="Unassembled WGS sequence"/>
</dbReference>
<name>A0A9N9LMA3_9HELO</name>
<gene>
    <name evidence="1" type="ORF">HYALB_00014087</name>
</gene>
<keyword evidence="2" id="KW-1185">Reference proteome</keyword>
<feature type="non-terminal residue" evidence="1">
    <location>
        <position position="1"/>
    </location>
</feature>
<evidence type="ECO:0000313" key="2">
    <source>
        <dbReference type="Proteomes" id="UP000701801"/>
    </source>
</evidence>
<proteinExistence type="predicted"/>
<dbReference type="OrthoDB" id="3569781at2759"/>